<dbReference type="KEGG" id="mmor:MMOR_29290"/>
<dbReference type="AlphaFoldDB" id="A0AAD1HAS7"/>
<dbReference type="Pfam" id="PF17929">
    <property type="entry name" value="TetR_C_34"/>
    <property type="match status" value="1"/>
</dbReference>
<feature type="domain" description="Tetracyclin repressor-like C-terminal" evidence="1">
    <location>
        <begin position="1"/>
        <end position="78"/>
    </location>
</feature>
<name>A0AAD1HAS7_9MYCO</name>
<organism evidence="2 3">
    <name type="scientific">Mycolicibacterium moriokaense</name>
    <dbReference type="NCBI Taxonomy" id="39691"/>
    <lineage>
        <taxon>Bacteria</taxon>
        <taxon>Bacillati</taxon>
        <taxon>Actinomycetota</taxon>
        <taxon>Actinomycetes</taxon>
        <taxon>Mycobacteriales</taxon>
        <taxon>Mycobacteriaceae</taxon>
        <taxon>Mycolicibacterium</taxon>
    </lineage>
</organism>
<dbReference type="Proteomes" id="UP000466681">
    <property type="component" value="Chromosome"/>
</dbReference>
<dbReference type="Gene3D" id="1.10.357.10">
    <property type="entry name" value="Tetracycline Repressor, domain 2"/>
    <property type="match status" value="1"/>
</dbReference>
<evidence type="ECO:0000313" key="3">
    <source>
        <dbReference type="Proteomes" id="UP000466681"/>
    </source>
</evidence>
<protein>
    <recommendedName>
        <fullName evidence="1">Tetracyclin repressor-like C-terminal domain-containing protein</fullName>
    </recommendedName>
</protein>
<dbReference type="InterPro" id="IPR041483">
    <property type="entry name" value="TetR_C_34"/>
</dbReference>
<gene>
    <name evidence="2" type="ORF">MMOR_29290</name>
</gene>
<evidence type="ECO:0000259" key="1">
    <source>
        <dbReference type="Pfam" id="PF17929"/>
    </source>
</evidence>
<dbReference type="EMBL" id="AP022560">
    <property type="protein sequence ID" value="BBX01993.1"/>
    <property type="molecule type" value="Genomic_DNA"/>
</dbReference>
<accession>A0AAD1HAS7</accession>
<evidence type="ECO:0000313" key="2">
    <source>
        <dbReference type="EMBL" id="BBX01993.1"/>
    </source>
</evidence>
<keyword evidence="3" id="KW-1185">Reference proteome</keyword>
<proteinExistence type="predicted"/>
<reference evidence="2 3" key="1">
    <citation type="journal article" date="2019" name="Emerg. Microbes Infect.">
        <title>Comprehensive subspecies identification of 175 nontuberculous mycobacteria species based on 7547 genomic profiles.</title>
        <authorList>
            <person name="Matsumoto Y."/>
            <person name="Kinjo T."/>
            <person name="Motooka D."/>
            <person name="Nabeya D."/>
            <person name="Jung N."/>
            <person name="Uechi K."/>
            <person name="Horii T."/>
            <person name="Iida T."/>
            <person name="Fujita J."/>
            <person name="Nakamura S."/>
        </authorList>
    </citation>
    <scope>NUCLEOTIDE SEQUENCE [LARGE SCALE GENOMIC DNA]</scope>
    <source>
        <strain evidence="2 3">JCM 6375</strain>
    </source>
</reference>
<sequence>MATVIADSVVTRPLLGELLGSMASVLERNISHDFARDFKARAMQRVGALAELVGRHLPWLPAEFTAFFAEGTMLLVAGG</sequence>